<dbReference type="EMBL" id="MU854357">
    <property type="protein sequence ID" value="KAK4041421.1"/>
    <property type="molecule type" value="Genomic_DNA"/>
</dbReference>
<dbReference type="InterPro" id="IPR008942">
    <property type="entry name" value="ENTH_VHS"/>
</dbReference>
<dbReference type="SMART" id="SM00273">
    <property type="entry name" value="ENTH"/>
    <property type="match status" value="1"/>
</dbReference>
<evidence type="ECO:0000259" key="2">
    <source>
        <dbReference type="PROSITE" id="PS50942"/>
    </source>
</evidence>
<dbReference type="PROSITE" id="PS50942">
    <property type="entry name" value="ENTH"/>
    <property type="match status" value="1"/>
</dbReference>
<dbReference type="FunFam" id="1.25.40.90:FF:000006">
    <property type="entry name" value="Clathrin interactor 1"/>
    <property type="match status" value="1"/>
</dbReference>
<dbReference type="GO" id="GO:0030125">
    <property type="term" value="C:clathrin vesicle coat"/>
    <property type="evidence" value="ECO:0007669"/>
    <property type="project" value="TreeGrafter"/>
</dbReference>
<dbReference type="SUPFAM" id="SSF48464">
    <property type="entry name" value="ENTH/VHS domain"/>
    <property type="match status" value="1"/>
</dbReference>
<proteinExistence type="predicted"/>
<feature type="compositionally biased region" description="Low complexity" evidence="1">
    <location>
        <begin position="318"/>
        <end position="333"/>
    </location>
</feature>
<name>A0AAN6STD4_9PEZI</name>
<accession>A0AAN6STD4</accession>
<dbReference type="PANTHER" id="PTHR12276">
    <property type="entry name" value="EPSIN/ENT-RELATED"/>
    <property type="match status" value="1"/>
</dbReference>
<dbReference type="GO" id="GO:0005886">
    <property type="term" value="C:plasma membrane"/>
    <property type="evidence" value="ECO:0007669"/>
    <property type="project" value="TreeGrafter"/>
</dbReference>
<reference evidence="4" key="1">
    <citation type="journal article" date="2023" name="Mol. Phylogenet. Evol.">
        <title>Genome-scale phylogeny and comparative genomics of the fungal order Sordariales.</title>
        <authorList>
            <person name="Hensen N."/>
            <person name="Bonometti L."/>
            <person name="Westerberg I."/>
            <person name="Brannstrom I.O."/>
            <person name="Guillou S."/>
            <person name="Cros-Aarteil S."/>
            <person name="Calhoun S."/>
            <person name="Haridas S."/>
            <person name="Kuo A."/>
            <person name="Mondo S."/>
            <person name="Pangilinan J."/>
            <person name="Riley R."/>
            <person name="LaButti K."/>
            <person name="Andreopoulos B."/>
            <person name="Lipzen A."/>
            <person name="Chen C."/>
            <person name="Yan M."/>
            <person name="Daum C."/>
            <person name="Ng V."/>
            <person name="Clum A."/>
            <person name="Steindorff A."/>
            <person name="Ohm R.A."/>
            <person name="Martin F."/>
            <person name="Silar P."/>
            <person name="Natvig D.O."/>
            <person name="Lalanne C."/>
            <person name="Gautier V."/>
            <person name="Ament-Velasquez S.L."/>
            <person name="Kruys A."/>
            <person name="Hutchinson M.I."/>
            <person name="Powell A.J."/>
            <person name="Barry K."/>
            <person name="Miller A.N."/>
            <person name="Grigoriev I.V."/>
            <person name="Debuchy R."/>
            <person name="Gladieux P."/>
            <person name="Hiltunen Thoren M."/>
            <person name="Johannesson H."/>
        </authorList>
    </citation>
    <scope>NUCLEOTIDE SEQUENCE [LARGE SCALE GENOMIC DNA]</scope>
    <source>
        <strain evidence="4">CBS 284.82</strain>
    </source>
</reference>
<dbReference type="GO" id="GO:0005768">
    <property type="term" value="C:endosome"/>
    <property type="evidence" value="ECO:0007669"/>
    <property type="project" value="TreeGrafter"/>
</dbReference>
<dbReference type="AlphaFoldDB" id="A0AAN6STD4"/>
<comment type="caution">
    <text evidence="3">The sequence shown here is derived from an EMBL/GenBank/DDBJ whole genome shotgun (WGS) entry which is preliminary data.</text>
</comment>
<feature type="region of interest" description="Disordered" evidence="1">
    <location>
        <begin position="235"/>
        <end position="345"/>
    </location>
</feature>
<keyword evidence="4" id="KW-1185">Reference proteome</keyword>
<feature type="region of interest" description="Disordered" evidence="1">
    <location>
        <begin position="470"/>
        <end position="521"/>
    </location>
</feature>
<dbReference type="InterPro" id="IPR013809">
    <property type="entry name" value="ENTH"/>
</dbReference>
<dbReference type="Pfam" id="PF01417">
    <property type="entry name" value="ENTH"/>
    <property type="match status" value="1"/>
</dbReference>
<evidence type="ECO:0000313" key="4">
    <source>
        <dbReference type="Proteomes" id="UP001303115"/>
    </source>
</evidence>
<dbReference type="GO" id="GO:0006897">
    <property type="term" value="P:endocytosis"/>
    <property type="evidence" value="ECO:0007669"/>
    <property type="project" value="TreeGrafter"/>
</dbReference>
<dbReference type="PANTHER" id="PTHR12276:SF45">
    <property type="entry name" value="CLATHRIN INTERACTOR 1"/>
    <property type="match status" value="1"/>
</dbReference>
<dbReference type="GO" id="GO:0005829">
    <property type="term" value="C:cytosol"/>
    <property type="evidence" value="ECO:0007669"/>
    <property type="project" value="GOC"/>
</dbReference>
<sequence>MDLNNIKKQVSNLTLYDIKAGVRKMQNAVMNFTEMEAKVREATNNEPWGASSTQMQEIADGTFNYQTLNEIMPMIYRRFTEKSAEEWRQIYKALQLLEYLIKHGSERVIDDARSHITLLKMLRQFHFIDQNGKDQGVNVRHRAKELAELLGDVERIRAERKKARTNKGKFTSMQGGGGFGSSSRYGGFGSDSGYGGGSSSTYGGQSSGVYGDGGGFGGQSDDYRASQSRADKFEEYDEFDEGERPAASASVSRVTRDTTERMGVKRTTEQPKKKEPEVDLFDFDEPAAPAVPTAAPAKASGLASLGGGAADDDEFDDFQSATPAPQTAAPQASLTGSLPPPIMASAPAMSLAAPKPVSAPQQANLSGMVAMSSISPPPSSTASPAGNMSAFATPLTASTLSPAAQAPKPAGYQASAPNYFSSVQATAAQQPSAPSMLGGAKPAGGIAAAKPAAGGDAFGSLWSQASVGIKKNTQAGPGPAMGQLAKEKSSAGIWGAPAPSTPSNAAGGSKPLGNGLDDLLG</sequence>
<dbReference type="GO" id="GO:0005543">
    <property type="term" value="F:phospholipid binding"/>
    <property type="evidence" value="ECO:0007669"/>
    <property type="project" value="TreeGrafter"/>
</dbReference>
<feature type="compositionally biased region" description="Low complexity" evidence="1">
    <location>
        <begin position="286"/>
        <end position="303"/>
    </location>
</feature>
<dbReference type="Proteomes" id="UP001303115">
    <property type="component" value="Unassembled WGS sequence"/>
</dbReference>
<feature type="domain" description="ENTH" evidence="2">
    <location>
        <begin position="27"/>
        <end position="160"/>
    </location>
</feature>
<evidence type="ECO:0000313" key="3">
    <source>
        <dbReference type="EMBL" id="KAK4041421.1"/>
    </source>
</evidence>
<protein>
    <recommendedName>
        <fullName evidence="2">ENTH domain-containing protein</fullName>
    </recommendedName>
</protein>
<dbReference type="Gene3D" id="1.25.40.90">
    <property type="match status" value="1"/>
</dbReference>
<evidence type="ECO:0000256" key="1">
    <source>
        <dbReference type="SAM" id="MobiDB-lite"/>
    </source>
</evidence>
<gene>
    <name evidence="3" type="ORF">C8A01DRAFT_34503</name>
</gene>
<dbReference type="GO" id="GO:0030276">
    <property type="term" value="F:clathrin binding"/>
    <property type="evidence" value="ECO:0007669"/>
    <property type="project" value="TreeGrafter"/>
</dbReference>
<dbReference type="CDD" id="cd16992">
    <property type="entry name" value="ENTH_Ent3"/>
    <property type="match status" value="1"/>
</dbReference>
<organism evidence="3 4">
    <name type="scientific">Parachaetomium inaequale</name>
    <dbReference type="NCBI Taxonomy" id="2588326"/>
    <lineage>
        <taxon>Eukaryota</taxon>
        <taxon>Fungi</taxon>
        <taxon>Dikarya</taxon>
        <taxon>Ascomycota</taxon>
        <taxon>Pezizomycotina</taxon>
        <taxon>Sordariomycetes</taxon>
        <taxon>Sordariomycetidae</taxon>
        <taxon>Sordariales</taxon>
        <taxon>Chaetomiaceae</taxon>
        <taxon>Parachaetomium</taxon>
    </lineage>
</organism>
<feature type="compositionally biased region" description="Basic and acidic residues" evidence="1">
    <location>
        <begin position="254"/>
        <end position="277"/>
    </location>
</feature>
<feature type="region of interest" description="Disordered" evidence="1">
    <location>
        <begin position="370"/>
        <end position="389"/>
    </location>
</feature>
<dbReference type="GO" id="GO:0006895">
    <property type="term" value="P:Golgi to endosome transport"/>
    <property type="evidence" value="ECO:0007669"/>
    <property type="project" value="TreeGrafter"/>
</dbReference>